<organism evidence="16 17">
    <name type="scientific">Gracilibacillus halophilus YIM-C55.5</name>
    <dbReference type="NCBI Taxonomy" id="1308866"/>
    <lineage>
        <taxon>Bacteria</taxon>
        <taxon>Bacillati</taxon>
        <taxon>Bacillota</taxon>
        <taxon>Bacilli</taxon>
        <taxon>Bacillales</taxon>
        <taxon>Bacillaceae</taxon>
        <taxon>Gracilibacillus</taxon>
    </lineage>
</organism>
<proteinExistence type="predicted"/>
<accession>N4WPW7</accession>
<evidence type="ECO:0000256" key="1">
    <source>
        <dbReference type="ARBA" id="ARBA00004651"/>
    </source>
</evidence>
<dbReference type="GO" id="GO:0009401">
    <property type="term" value="P:phosphoenolpyruvate-dependent sugar phosphotransferase system"/>
    <property type="evidence" value="ECO:0007669"/>
    <property type="project" value="UniProtKB-KW"/>
</dbReference>
<dbReference type="Pfam" id="PF00367">
    <property type="entry name" value="PTS_EIIB"/>
    <property type="match status" value="1"/>
</dbReference>
<dbReference type="GO" id="GO:0016301">
    <property type="term" value="F:kinase activity"/>
    <property type="evidence" value="ECO:0007669"/>
    <property type="project" value="UniProtKB-KW"/>
</dbReference>
<dbReference type="EMBL" id="APML01000005">
    <property type="protein sequence ID" value="ENH98162.1"/>
    <property type="molecule type" value="Genomic_DNA"/>
</dbReference>
<evidence type="ECO:0000256" key="8">
    <source>
        <dbReference type="ARBA" id="ARBA00022777"/>
    </source>
</evidence>
<dbReference type="GO" id="GO:0008982">
    <property type="term" value="F:protein-N(PI)-phosphohistidine-sugar phosphotransferase activity"/>
    <property type="evidence" value="ECO:0007669"/>
    <property type="project" value="InterPro"/>
</dbReference>
<keyword evidence="5" id="KW-0808">Transferase</keyword>
<keyword evidence="2" id="KW-0813">Transport</keyword>
<feature type="transmembrane region" description="Helical" evidence="12">
    <location>
        <begin position="326"/>
        <end position="346"/>
    </location>
</feature>
<dbReference type="PROSITE" id="PS00371">
    <property type="entry name" value="PTS_EIIA_TYPE_1_HIS"/>
    <property type="match status" value="1"/>
</dbReference>
<name>N4WPW7_9BACI</name>
<dbReference type="Gene3D" id="2.70.70.10">
    <property type="entry name" value="Glucose Permease (Domain IIA)"/>
    <property type="match status" value="1"/>
</dbReference>
<keyword evidence="9 12" id="KW-1133">Transmembrane helix</keyword>
<gene>
    <name evidence="16" type="ORF">J416_01669</name>
</gene>
<evidence type="ECO:0000256" key="11">
    <source>
        <dbReference type="PROSITE-ProRule" id="PRU00421"/>
    </source>
</evidence>
<sequence>MNHEQLAKEILEDVGGKENVSSLVHCATRLRFKLKDSTKANKEKLENTDKVLSVVESGGQFQVVIGNIVDEVYQEIAPLLGVTEADDRRDDIEQTSESKGSFVSKLFEHISGSFSPLIPALAGSGMIKALLTILTVVGWLSKESGTYQLLSAASNAVFYFLPIFLGVTISRQLKANPYVGGVIGAALFEPSYTGLLEASETTDFLGIPVVLADYSTSVFPIFIAIGIYAVLDRVLKKVIHKDIQLFLNPMLSLMIMLPLTVIIFGPFGTYVGGAISSAAWWFIGVSGTMAGILLGGLQAFLVIFGLHWGITPITLNNLSTLGGDPIEALFACSVFAQAGIAFGIFLRSKRDKKVRALSGSASLTGVMAGITEPILYGLILRYKRTIPMLIIAGGAGGALSGTVGVQMTSYVFHNIFSVAAYSPMITHIMSISISFVVGALLVIFFGYQSKENRMNNQPSNVSNVHQVDVNSPLTGTVKPLTEVNDQAFSSEAMGKGLAVVPTTGEVLAPINGTVTALYPTKHAIGITSDEGVEILIHIGLDTVQLEGEYFNTSVQSGERVNKGDPIMQCDIHAIEKRGYDITTPIIITNSERYSEFIITGQNNVQAKESLFTLREE</sequence>
<evidence type="ECO:0000256" key="4">
    <source>
        <dbReference type="ARBA" id="ARBA00022597"/>
    </source>
</evidence>
<dbReference type="CDD" id="cd00212">
    <property type="entry name" value="PTS_IIB_glc"/>
    <property type="match status" value="1"/>
</dbReference>
<dbReference type="eggNOG" id="COG2190">
    <property type="taxonomic scope" value="Bacteria"/>
</dbReference>
<keyword evidence="6" id="KW-0598">Phosphotransferase system</keyword>
<dbReference type="PROSITE" id="PS01035">
    <property type="entry name" value="PTS_EIIB_TYPE_1_CYS"/>
    <property type="match status" value="1"/>
</dbReference>
<dbReference type="Gene3D" id="3.30.1360.60">
    <property type="entry name" value="Glucose permease domain IIB"/>
    <property type="match status" value="1"/>
</dbReference>
<evidence type="ECO:0000256" key="2">
    <source>
        <dbReference type="ARBA" id="ARBA00022448"/>
    </source>
</evidence>
<evidence type="ECO:0000256" key="12">
    <source>
        <dbReference type="SAM" id="Phobius"/>
    </source>
</evidence>
<dbReference type="eggNOG" id="COG1263">
    <property type="taxonomic scope" value="Bacteria"/>
</dbReference>
<evidence type="ECO:0000259" key="15">
    <source>
        <dbReference type="PROSITE" id="PS51103"/>
    </source>
</evidence>
<evidence type="ECO:0000256" key="5">
    <source>
        <dbReference type="ARBA" id="ARBA00022679"/>
    </source>
</evidence>
<evidence type="ECO:0000256" key="7">
    <source>
        <dbReference type="ARBA" id="ARBA00022692"/>
    </source>
</evidence>
<dbReference type="InterPro" id="IPR003352">
    <property type="entry name" value="PTS_EIIC"/>
</dbReference>
<dbReference type="InterPro" id="IPR011055">
    <property type="entry name" value="Dup_hybrid_motif"/>
</dbReference>
<evidence type="ECO:0000259" key="13">
    <source>
        <dbReference type="PROSITE" id="PS51093"/>
    </source>
</evidence>
<feature type="transmembrane region" description="Helical" evidence="12">
    <location>
        <begin position="207"/>
        <end position="231"/>
    </location>
</feature>
<dbReference type="InterPro" id="IPR050558">
    <property type="entry name" value="PTS_Sugar-Specific_Components"/>
</dbReference>
<dbReference type="FunFam" id="3.30.1360.60:FF:000001">
    <property type="entry name" value="PTS system glucose-specific IIBC component PtsG"/>
    <property type="match status" value="1"/>
</dbReference>
<dbReference type="SUPFAM" id="SSF51261">
    <property type="entry name" value="Duplicated hybrid motif"/>
    <property type="match status" value="1"/>
</dbReference>
<dbReference type="Pfam" id="PF02378">
    <property type="entry name" value="PTS_EIIC"/>
    <property type="match status" value="1"/>
</dbReference>
<evidence type="ECO:0000256" key="9">
    <source>
        <dbReference type="ARBA" id="ARBA00022989"/>
    </source>
</evidence>
<dbReference type="InterPro" id="IPR001127">
    <property type="entry name" value="PTS_EIIA_1_perm"/>
</dbReference>
<feature type="active site" description="Phosphocysteine intermediate; for EIIB activity" evidence="11">
    <location>
        <position position="26"/>
    </location>
</feature>
<dbReference type="PANTHER" id="PTHR30175:SF1">
    <property type="entry name" value="PTS SYSTEM ARBUTIN-, CELLOBIOSE-, AND SALICIN-SPECIFIC EIIBC COMPONENT-RELATED"/>
    <property type="match status" value="1"/>
</dbReference>
<dbReference type="FunFam" id="2.70.70.10:FF:000001">
    <property type="entry name" value="PTS system glucose-specific IIA component"/>
    <property type="match status" value="1"/>
</dbReference>
<dbReference type="PROSITE" id="PS51093">
    <property type="entry name" value="PTS_EIIA_TYPE_1"/>
    <property type="match status" value="1"/>
</dbReference>
<evidence type="ECO:0000256" key="10">
    <source>
        <dbReference type="ARBA" id="ARBA00023136"/>
    </source>
</evidence>
<dbReference type="Pfam" id="PF00358">
    <property type="entry name" value="PTS_EIIA_1"/>
    <property type="match status" value="1"/>
</dbReference>
<evidence type="ECO:0000313" key="16">
    <source>
        <dbReference type="EMBL" id="ENH98162.1"/>
    </source>
</evidence>
<dbReference type="InterPro" id="IPR011297">
    <property type="entry name" value="PTS_IIABC_b_glu"/>
</dbReference>
<dbReference type="NCBIfam" id="TIGR00830">
    <property type="entry name" value="PTBA"/>
    <property type="match status" value="1"/>
</dbReference>
<feature type="domain" description="PTS EIIA type-1" evidence="13">
    <location>
        <begin position="485"/>
        <end position="589"/>
    </location>
</feature>
<feature type="transmembrane region" description="Helical" evidence="12">
    <location>
        <begin position="279"/>
        <end position="306"/>
    </location>
</feature>
<dbReference type="RefSeq" id="WP_003463402.1">
    <property type="nucleotide sequence ID" value="NZ_APML01000005.1"/>
</dbReference>
<dbReference type="eggNOG" id="COG1264">
    <property type="taxonomic scope" value="Bacteria"/>
</dbReference>
<feature type="domain" description="PTS EIIB type-1" evidence="14">
    <location>
        <begin position="4"/>
        <end position="86"/>
    </location>
</feature>
<dbReference type="OrthoDB" id="9769191at2"/>
<dbReference type="NCBIfam" id="TIGR01995">
    <property type="entry name" value="PTS-II-ABC-beta"/>
    <property type="match status" value="1"/>
</dbReference>
<dbReference type="AlphaFoldDB" id="N4WPW7"/>
<evidence type="ECO:0000259" key="14">
    <source>
        <dbReference type="PROSITE" id="PS51098"/>
    </source>
</evidence>
<dbReference type="GO" id="GO:0005886">
    <property type="term" value="C:plasma membrane"/>
    <property type="evidence" value="ECO:0007669"/>
    <property type="project" value="UniProtKB-SubCell"/>
</dbReference>
<feature type="transmembrane region" description="Helical" evidence="12">
    <location>
        <begin position="424"/>
        <end position="447"/>
    </location>
</feature>
<dbReference type="InterPro" id="IPR013013">
    <property type="entry name" value="PTS_EIIC_1"/>
</dbReference>
<keyword evidence="8" id="KW-0418">Kinase</keyword>
<feature type="transmembrane region" description="Helical" evidence="12">
    <location>
        <begin position="243"/>
        <end position="267"/>
    </location>
</feature>
<feature type="transmembrane region" description="Helical" evidence="12">
    <location>
        <begin position="386"/>
        <end position="412"/>
    </location>
</feature>
<feature type="transmembrane region" description="Helical" evidence="12">
    <location>
        <begin position="117"/>
        <end position="140"/>
    </location>
</feature>
<dbReference type="Proteomes" id="UP000012283">
    <property type="component" value="Unassembled WGS sequence"/>
</dbReference>
<evidence type="ECO:0000256" key="6">
    <source>
        <dbReference type="ARBA" id="ARBA00022683"/>
    </source>
</evidence>
<keyword evidence="7 12" id="KW-0812">Transmembrane</keyword>
<keyword evidence="3" id="KW-1003">Cell membrane</keyword>
<dbReference type="PROSITE" id="PS51103">
    <property type="entry name" value="PTS_EIIC_TYPE_1"/>
    <property type="match status" value="1"/>
</dbReference>
<protein>
    <submittedName>
        <fullName evidence="16">PTS system beta-glucoside-specific transporter subunit IIBCA</fullName>
    </submittedName>
</protein>
<dbReference type="InterPro" id="IPR001996">
    <property type="entry name" value="PTS_IIB_1"/>
</dbReference>
<keyword evidence="10 12" id="KW-0472">Membrane</keyword>
<keyword evidence="17" id="KW-1185">Reference proteome</keyword>
<feature type="domain" description="PTS EIIC type-1" evidence="15">
    <location>
        <begin position="108"/>
        <end position="461"/>
    </location>
</feature>
<comment type="caution">
    <text evidence="16">The sequence shown here is derived from an EMBL/GenBank/DDBJ whole genome shotgun (WGS) entry which is preliminary data.</text>
</comment>
<keyword evidence="4" id="KW-0762">Sugar transport</keyword>
<dbReference type="PATRIC" id="fig|1308866.3.peg.339"/>
<comment type="subcellular location">
    <subcellularLocation>
        <location evidence="1">Cell membrane</location>
        <topology evidence="1">Multi-pass membrane protein</topology>
    </subcellularLocation>
</comment>
<dbReference type="SUPFAM" id="SSF55604">
    <property type="entry name" value="Glucose permease domain IIB"/>
    <property type="match status" value="1"/>
</dbReference>
<evidence type="ECO:0000256" key="3">
    <source>
        <dbReference type="ARBA" id="ARBA00022475"/>
    </source>
</evidence>
<dbReference type="InterPro" id="IPR018113">
    <property type="entry name" value="PTrfase_EIIB_Cys"/>
</dbReference>
<feature type="transmembrane region" description="Helical" evidence="12">
    <location>
        <begin position="146"/>
        <end position="165"/>
    </location>
</feature>
<evidence type="ECO:0000313" key="17">
    <source>
        <dbReference type="Proteomes" id="UP000012283"/>
    </source>
</evidence>
<dbReference type="InterPro" id="IPR036878">
    <property type="entry name" value="Glu_permease_IIB"/>
</dbReference>
<dbReference type="PROSITE" id="PS51098">
    <property type="entry name" value="PTS_EIIB_TYPE_1"/>
    <property type="match status" value="1"/>
</dbReference>
<dbReference type="PANTHER" id="PTHR30175">
    <property type="entry name" value="PHOSPHOTRANSFERASE SYSTEM TRANSPORT PROTEIN"/>
    <property type="match status" value="1"/>
</dbReference>
<reference evidence="16 17" key="1">
    <citation type="submission" date="2013-03" db="EMBL/GenBank/DDBJ databases">
        <title>Draft genome sequence of Gracibacillus halophilus YIM-C55.5, a moderately halophilic and thermophilic organism from the Xiaochaidamu salt lake.</title>
        <authorList>
            <person name="Sugumar T."/>
            <person name="Polireddy D.R."/>
            <person name="Antony A."/>
            <person name="Madhava Y.R."/>
            <person name="Sivakumar N."/>
        </authorList>
    </citation>
    <scope>NUCLEOTIDE SEQUENCE [LARGE SCALE GENOMIC DNA]</scope>
    <source>
        <strain evidence="16 17">YIM-C55.5</strain>
    </source>
</reference>
<dbReference type="STRING" id="1308866.J416_01669"/>